<gene>
    <name evidence="3" type="ORF">FEZ08_09500</name>
</gene>
<organism evidence="3 4">
    <name type="scientific">Culicoidibacter larvae</name>
    <dbReference type="NCBI Taxonomy" id="2579976"/>
    <lineage>
        <taxon>Bacteria</taxon>
        <taxon>Bacillati</taxon>
        <taxon>Bacillota</taxon>
        <taxon>Culicoidibacteria</taxon>
        <taxon>Culicoidibacterales</taxon>
        <taxon>Culicoidibacteraceae</taxon>
        <taxon>Culicoidibacter</taxon>
    </lineage>
</organism>
<feature type="domain" description="Terminase large subunit-like ATPase" evidence="1">
    <location>
        <begin position="73"/>
        <end position="244"/>
    </location>
</feature>
<reference evidence="3 4" key="1">
    <citation type="submission" date="2019-05" db="EMBL/GenBank/DDBJ databases">
        <title>Culicoidintestinum kansasii gen. nov., sp. nov. from the gastrointestinal tract of the biting midge, Culicoides sonorensis.</title>
        <authorList>
            <person name="Neupane S."/>
            <person name="Ghosh A."/>
            <person name="Gunther S."/>
            <person name="Martin K."/>
            <person name="Zurek L."/>
        </authorList>
    </citation>
    <scope>NUCLEOTIDE SEQUENCE [LARGE SCALE GENOMIC DNA]</scope>
    <source>
        <strain evidence="3 4">CS-1</strain>
    </source>
</reference>
<dbReference type="GO" id="GO:0004519">
    <property type="term" value="F:endonuclease activity"/>
    <property type="evidence" value="ECO:0007669"/>
    <property type="project" value="InterPro"/>
</dbReference>
<evidence type="ECO:0000313" key="4">
    <source>
        <dbReference type="Proteomes" id="UP000306912"/>
    </source>
</evidence>
<dbReference type="OrthoDB" id="9760250at2"/>
<comment type="caution">
    <text evidence="3">The sequence shown here is derived from an EMBL/GenBank/DDBJ whole genome shotgun (WGS) entry which is preliminary data.</text>
</comment>
<sequence length="549" mass="63807">MVVVKIMNRSRNCKYVDEYRKKVEMGIIKVNKDRFALFDYLDLLDSKEDNYFDMQIIEDYISITEAYFFPLLDWQKFFASYFLGYRQSDGILRFNEFLLLMGRGGGKSGFGASLAFFLTSKKNGIDKYGIDFIATSEDQAKIMYEEIYDMLNNWRPTMKKSFDWTKTAIVNKATKSKIRYRTSNARTKDGGRQGAVFFDEVHGFSSYDSIKVFRSGLNKVADNRTLYLTTNGDIRDSVLDDMIEMSELVLKEYNPADKFFPFICRLDDEEQVKDFDNWEMANPSITVFPILKDGMITEYNKGLKHSETMYEFMTKRMNMPFKNALNEVTSWENIKRASRELPDLKGKNAIGGIDFASFKDFCAVGLLFKENDQYYYITHGFITKQAIFEQGIKAPLDTWAKDGLITIVDDTSISAQHTLNWFVEMSKDYNVGVIACDSYRFDVLKEIYSESPFELKCVRSGYITHNKLAPLIEDVFDRDLISYGDNPFMRWNVNNVYVDVDAKGNKSYKKKEYKTRKTDAFMAMIHAFAYRDELPVAAPILNIDWLDDL</sequence>
<dbReference type="InterPro" id="IPR046462">
    <property type="entry name" value="TerL_nuclease"/>
</dbReference>
<dbReference type="AlphaFoldDB" id="A0A5R8Q8L9"/>
<dbReference type="InterPro" id="IPR005021">
    <property type="entry name" value="Terminase_largesu-like"/>
</dbReference>
<dbReference type="PANTHER" id="PTHR41287:SF1">
    <property type="entry name" value="PROTEIN YMFN"/>
    <property type="match status" value="1"/>
</dbReference>
<dbReference type="EMBL" id="VBWP01000009">
    <property type="protein sequence ID" value="TLG72058.1"/>
    <property type="molecule type" value="Genomic_DNA"/>
</dbReference>
<dbReference type="InterPro" id="IPR027417">
    <property type="entry name" value="P-loop_NTPase"/>
</dbReference>
<dbReference type="RefSeq" id="WP_138191757.1">
    <property type="nucleotide sequence ID" value="NZ_VBWP01000009.1"/>
</dbReference>
<protein>
    <submittedName>
        <fullName evidence="3">Terminase large subunit</fullName>
    </submittedName>
</protein>
<keyword evidence="4" id="KW-1185">Reference proteome</keyword>
<proteinExistence type="predicted"/>
<dbReference type="Pfam" id="PF03354">
    <property type="entry name" value="TerL_ATPase"/>
    <property type="match status" value="1"/>
</dbReference>
<name>A0A5R8Q8L9_9FIRM</name>
<evidence type="ECO:0000259" key="1">
    <source>
        <dbReference type="Pfam" id="PF03354"/>
    </source>
</evidence>
<dbReference type="InterPro" id="IPR046461">
    <property type="entry name" value="TerL_ATPase"/>
</dbReference>
<dbReference type="PANTHER" id="PTHR41287">
    <property type="match status" value="1"/>
</dbReference>
<dbReference type="InParanoid" id="A0A5R8Q8L9"/>
<dbReference type="Gene3D" id="3.40.50.300">
    <property type="entry name" value="P-loop containing nucleotide triphosphate hydrolases"/>
    <property type="match status" value="1"/>
</dbReference>
<evidence type="ECO:0000259" key="2">
    <source>
        <dbReference type="Pfam" id="PF20441"/>
    </source>
</evidence>
<evidence type="ECO:0000313" key="3">
    <source>
        <dbReference type="EMBL" id="TLG72058.1"/>
    </source>
</evidence>
<dbReference type="Proteomes" id="UP000306912">
    <property type="component" value="Unassembled WGS sequence"/>
</dbReference>
<feature type="domain" description="Terminase large subunit-like endonuclease" evidence="2">
    <location>
        <begin position="256"/>
        <end position="529"/>
    </location>
</feature>
<dbReference type="Pfam" id="PF20441">
    <property type="entry name" value="TerL_nuclease"/>
    <property type="match status" value="1"/>
</dbReference>
<accession>A0A5R8Q8L9</accession>